<dbReference type="Proteomes" id="UP001152607">
    <property type="component" value="Unassembled WGS sequence"/>
</dbReference>
<keyword evidence="1" id="KW-1133">Transmembrane helix</keyword>
<proteinExistence type="predicted"/>
<organism evidence="2 3">
    <name type="scientific">Periconia digitata</name>
    <dbReference type="NCBI Taxonomy" id="1303443"/>
    <lineage>
        <taxon>Eukaryota</taxon>
        <taxon>Fungi</taxon>
        <taxon>Dikarya</taxon>
        <taxon>Ascomycota</taxon>
        <taxon>Pezizomycotina</taxon>
        <taxon>Dothideomycetes</taxon>
        <taxon>Pleosporomycetidae</taxon>
        <taxon>Pleosporales</taxon>
        <taxon>Massarineae</taxon>
        <taxon>Periconiaceae</taxon>
        <taxon>Periconia</taxon>
    </lineage>
</organism>
<name>A0A9W4UA54_9PLEO</name>
<evidence type="ECO:0000256" key="1">
    <source>
        <dbReference type="SAM" id="Phobius"/>
    </source>
</evidence>
<comment type="caution">
    <text evidence="2">The sequence shown here is derived from an EMBL/GenBank/DDBJ whole genome shotgun (WGS) entry which is preliminary data.</text>
</comment>
<sequence length="220" mass="24402">MTDRTESIPHWNPIKIALLVLSGVAAIIFLSALVWWLNRRKSLKKANKEQDTPALGFCPNSLMTHHPHEYRGVPQPKKVVLRAPTARKLVRRDVPDLPATGYLTVPEVNLDTLASLPRSIADSGYQASNYSSGSRQVPVTDVTNKYLTVPGVDRNILASLHGPVLDSGSHASNRSSESREVPVIFVTSNNDSMHRSASMTSSEFDVEWKAAEREWQDFDS</sequence>
<protein>
    <submittedName>
        <fullName evidence="2">Uncharacterized protein</fullName>
    </submittedName>
</protein>
<evidence type="ECO:0000313" key="3">
    <source>
        <dbReference type="Proteomes" id="UP001152607"/>
    </source>
</evidence>
<keyword evidence="1" id="KW-0472">Membrane</keyword>
<keyword evidence="3" id="KW-1185">Reference proteome</keyword>
<feature type="transmembrane region" description="Helical" evidence="1">
    <location>
        <begin position="16"/>
        <end position="37"/>
    </location>
</feature>
<dbReference type="EMBL" id="CAOQHR010000003">
    <property type="protein sequence ID" value="CAI6332279.1"/>
    <property type="molecule type" value="Genomic_DNA"/>
</dbReference>
<dbReference type="AlphaFoldDB" id="A0A9W4UA54"/>
<gene>
    <name evidence="2" type="ORF">PDIGIT_LOCUS5312</name>
</gene>
<accession>A0A9W4UA54</accession>
<reference evidence="2" key="1">
    <citation type="submission" date="2023-01" db="EMBL/GenBank/DDBJ databases">
        <authorList>
            <person name="Van Ghelder C."/>
            <person name="Rancurel C."/>
        </authorList>
    </citation>
    <scope>NUCLEOTIDE SEQUENCE</scope>
    <source>
        <strain evidence="2">CNCM I-4278</strain>
    </source>
</reference>
<evidence type="ECO:0000313" key="2">
    <source>
        <dbReference type="EMBL" id="CAI6332279.1"/>
    </source>
</evidence>
<keyword evidence="1" id="KW-0812">Transmembrane</keyword>